<dbReference type="AlphaFoldDB" id="A0A4Y1ZWZ3"/>
<keyword evidence="2" id="KW-1185">Reference proteome</keyword>
<organism evidence="1 2">
    <name type="scientific">Araneus ventricosus</name>
    <name type="common">Orbweaver spider</name>
    <name type="synonym">Epeira ventricosa</name>
    <dbReference type="NCBI Taxonomy" id="182803"/>
    <lineage>
        <taxon>Eukaryota</taxon>
        <taxon>Metazoa</taxon>
        <taxon>Ecdysozoa</taxon>
        <taxon>Arthropoda</taxon>
        <taxon>Chelicerata</taxon>
        <taxon>Arachnida</taxon>
        <taxon>Araneae</taxon>
        <taxon>Araneomorphae</taxon>
        <taxon>Entelegynae</taxon>
        <taxon>Araneoidea</taxon>
        <taxon>Araneidae</taxon>
        <taxon>Araneus</taxon>
    </lineage>
</organism>
<dbReference type="EMBL" id="BGPR01000001">
    <property type="protein sequence ID" value="GBL72012.1"/>
    <property type="molecule type" value="Genomic_DNA"/>
</dbReference>
<sequence>MEIDLTQADADRKLNVSCSVVQKLRDQFQSENSDWRRPVQDSRRVTNFAEDNFIALLARRRRTTTVPWPVSDHFGEEGTRISATTMRRRLYIQELYARRTLLCAYKRSHTWNRQKWVSILFTMSPDLIWSVNQALC</sequence>
<protein>
    <recommendedName>
        <fullName evidence="3">Transposase Tc1-like domain-containing protein</fullName>
    </recommendedName>
</protein>
<gene>
    <name evidence="1" type="ORF">AVEN_115044_1</name>
</gene>
<reference evidence="1 2" key="1">
    <citation type="journal article" date="2019" name="Sci. Rep.">
        <title>Orb-weaving spider Araneus ventricosus genome elucidates the spidroin gene catalogue.</title>
        <authorList>
            <person name="Kono N."/>
            <person name="Nakamura H."/>
            <person name="Ohtoshi R."/>
            <person name="Moran D.A.P."/>
            <person name="Shinohara A."/>
            <person name="Yoshida Y."/>
            <person name="Fujiwara M."/>
            <person name="Mori M."/>
            <person name="Tomita M."/>
            <person name="Arakawa K."/>
        </authorList>
    </citation>
    <scope>NUCLEOTIDE SEQUENCE [LARGE SCALE GENOMIC DNA]</scope>
</reference>
<comment type="caution">
    <text evidence="1">The sequence shown here is derived from an EMBL/GenBank/DDBJ whole genome shotgun (WGS) entry which is preliminary data.</text>
</comment>
<evidence type="ECO:0008006" key="3">
    <source>
        <dbReference type="Google" id="ProtNLM"/>
    </source>
</evidence>
<evidence type="ECO:0000313" key="2">
    <source>
        <dbReference type="Proteomes" id="UP000499080"/>
    </source>
</evidence>
<evidence type="ECO:0000313" key="1">
    <source>
        <dbReference type="EMBL" id="GBL72012.1"/>
    </source>
</evidence>
<name>A0A4Y1ZWZ3_ARAVE</name>
<accession>A0A4Y1ZWZ3</accession>
<dbReference type="OrthoDB" id="9996331at2759"/>
<proteinExistence type="predicted"/>
<dbReference type="Proteomes" id="UP000499080">
    <property type="component" value="Unassembled WGS sequence"/>
</dbReference>